<keyword evidence="3" id="KW-1185">Reference proteome</keyword>
<feature type="compositionally biased region" description="Polar residues" evidence="1">
    <location>
        <begin position="104"/>
        <end position="114"/>
    </location>
</feature>
<accession>A0A9P7N431</accession>
<protein>
    <submittedName>
        <fullName evidence="2">Uncharacterized protein</fullName>
    </submittedName>
</protein>
<proteinExistence type="predicted"/>
<organism evidence="2 3">
    <name type="scientific">Claviceps pusilla</name>
    <dbReference type="NCBI Taxonomy" id="123648"/>
    <lineage>
        <taxon>Eukaryota</taxon>
        <taxon>Fungi</taxon>
        <taxon>Dikarya</taxon>
        <taxon>Ascomycota</taxon>
        <taxon>Pezizomycotina</taxon>
        <taxon>Sordariomycetes</taxon>
        <taxon>Hypocreomycetidae</taxon>
        <taxon>Hypocreales</taxon>
        <taxon>Clavicipitaceae</taxon>
        <taxon>Claviceps</taxon>
    </lineage>
</organism>
<dbReference type="EMBL" id="SRPW01002970">
    <property type="protein sequence ID" value="KAG5989170.1"/>
    <property type="molecule type" value="Genomic_DNA"/>
</dbReference>
<feature type="region of interest" description="Disordered" evidence="1">
    <location>
        <begin position="20"/>
        <end position="138"/>
    </location>
</feature>
<evidence type="ECO:0000256" key="1">
    <source>
        <dbReference type="SAM" id="MobiDB-lite"/>
    </source>
</evidence>
<sequence>MFTRFLERLRHWIRRVWRHGQTRHKTEPCAADQNKTSNPTSPSPQRETPATEKARSPPRDDLSAPAPHTSVPETSSEVPRPRADSGVDQRSLATTRTPGVHEQLPSTSTQQESQPAVRDTETVAEDDPTSRHEVPKDSTTVDYTTHERTPVVEEVIEKQVHTVYQLERTRSNHIHEHFYHIQPIVDTSEDNQAHTADVDNS</sequence>
<comment type="caution">
    <text evidence="2">The sequence shown here is derived from an EMBL/GenBank/DDBJ whole genome shotgun (WGS) entry which is preliminary data.</text>
</comment>
<reference evidence="2" key="1">
    <citation type="journal article" date="2020" name="bioRxiv">
        <title>Whole genome comparisons of ergot fungi reveals the divergence and evolution of species within the genus Claviceps are the result of varying mechanisms driving genome evolution and host range expansion.</title>
        <authorList>
            <person name="Wyka S.A."/>
            <person name="Mondo S.J."/>
            <person name="Liu M."/>
            <person name="Dettman J."/>
            <person name="Nalam V."/>
            <person name="Broders K.D."/>
        </authorList>
    </citation>
    <scope>NUCLEOTIDE SEQUENCE</scope>
    <source>
        <strain evidence="2">CCC 602</strain>
    </source>
</reference>
<gene>
    <name evidence="2" type="ORF">E4U43_004553</name>
</gene>
<feature type="compositionally biased region" description="Basic and acidic residues" evidence="1">
    <location>
        <begin position="49"/>
        <end position="62"/>
    </location>
</feature>
<dbReference type="Proteomes" id="UP000748025">
    <property type="component" value="Unassembled WGS sequence"/>
</dbReference>
<evidence type="ECO:0000313" key="3">
    <source>
        <dbReference type="Proteomes" id="UP000748025"/>
    </source>
</evidence>
<dbReference type="AlphaFoldDB" id="A0A9P7N431"/>
<dbReference type="OrthoDB" id="4948012at2759"/>
<name>A0A9P7N431_9HYPO</name>
<evidence type="ECO:0000313" key="2">
    <source>
        <dbReference type="EMBL" id="KAG5989170.1"/>
    </source>
</evidence>
<feature type="compositionally biased region" description="Polar residues" evidence="1">
    <location>
        <begin position="33"/>
        <end position="48"/>
    </location>
</feature>